<proteinExistence type="predicted"/>
<feature type="compositionally biased region" description="Polar residues" evidence="1">
    <location>
        <begin position="179"/>
        <end position="193"/>
    </location>
</feature>
<dbReference type="AlphaFoldDB" id="A0A5A7PUU9"/>
<evidence type="ECO:0000313" key="2">
    <source>
        <dbReference type="EMBL" id="GER36609.1"/>
    </source>
</evidence>
<keyword evidence="3" id="KW-1185">Reference proteome</keyword>
<dbReference type="OrthoDB" id="1835815at2759"/>
<protein>
    <submittedName>
        <fullName evidence="2">Dynamin related protein</fullName>
    </submittedName>
</protein>
<reference evidence="3" key="1">
    <citation type="journal article" date="2019" name="Curr. Biol.">
        <title>Genome Sequence of Striga asiatica Provides Insight into the Evolution of Plant Parasitism.</title>
        <authorList>
            <person name="Yoshida S."/>
            <person name="Kim S."/>
            <person name="Wafula E.K."/>
            <person name="Tanskanen J."/>
            <person name="Kim Y.M."/>
            <person name="Honaas L."/>
            <person name="Yang Z."/>
            <person name="Spallek T."/>
            <person name="Conn C.E."/>
            <person name="Ichihashi Y."/>
            <person name="Cheong K."/>
            <person name="Cui S."/>
            <person name="Der J.P."/>
            <person name="Gundlach H."/>
            <person name="Jiao Y."/>
            <person name="Hori C."/>
            <person name="Ishida J.K."/>
            <person name="Kasahara H."/>
            <person name="Kiba T."/>
            <person name="Kim M.S."/>
            <person name="Koo N."/>
            <person name="Laohavisit A."/>
            <person name="Lee Y.H."/>
            <person name="Lumba S."/>
            <person name="McCourt P."/>
            <person name="Mortimer J.C."/>
            <person name="Mutuku J.M."/>
            <person name="Nomura T."/>
            <person name="Sasaki-Sekimoto Y."/>
            <person name="Seto Y."/>
            <person name="Wang Y."/>
            <person name="Wakatake T."/>
            <person name="Sakakibara H."/>
            <person name="Demura T."/>
            <person name="Yamaguchi S."/>
            <person name="Yoneyama K."/>
            <person name="Manabe R.I."/>
            <person name="Nelson D.C."/>
            <person name="Schulman A.H."/>
            <person name="Timko M.P."/>
            <person name="dePamphilis C.W."/>
            <person name="Choi D."/>
            <person name="Shirasu K."/>
        </authorList>
    </citation>
    <scope>NUCLEOTIDE SEQUENCE [LARGE SCALE GENOMIC DNA]</scope>
    <source>
        <strain evidence="3">cv. UVA1</strain>
    </source>
</reference>
<dbReference type="EMBL" id="BKCP01005183">
    <property type="protein sequence ID" value="GER36609.1"/>
    <property type="molecule type" value="Genomic_DNA"/>
</dbReference>
<dbReference type="Proteomes" id="UP000325081">
    <property type="component" value="Unassembled WGS sequence"/>
</dbReference>
<feature type="region of interest" description="Disordered" evidence="1">
    <location>
        <begin position="179"/>
        <end position="198"/>
    </location>
</feature>
<evidence type="ECO:0000256" key="1">
    <source>
        <dbReference type="SAM" id="MobiDB-lite"/>
    </source>
</evidence>
<gene>
    <name evidence="2" type="ORF">STAS_12958</name>
</gene>
<sequence>MERVCGFTFEGTRNKAPDFDAKACWAELSPHTKWDSGGMSNGLIQDLATAVVHRFIGYNITGKKEANKISETELFLLWAMRAGVRVCSMTFFQNSLQEVALSRRGVPALGHFVTALARHFGVDPEPYNLHDIIYHEDKSTMRCINFAELKNADLIKTRTTAQPYMSRQAFTSYFQRLGQSVPTTDRPGSSRQPTDTDEHERMLMDYINTSHPNFIGGSKAVEMVLQVVKPSKIIVTNEKQKVTAVWFSGG</sequence>
<evidence type="ECO:0000313" key="3">
    <source>
        <dbReference type="Proteomes" id="UP000325081"/>
    </source>
</evidence>
<comment type="caution">
    <text evidence="2">The sequence shown here is derived from an EMBL/GenBank/DDBJ whole genome shotgun (WGS) entry which is preliminary data.</text>
</comment>
<organism evidence="2 3">
    <name type="scientific">Striga asiatica</name>
    <name type="common">Asiatic witchweed</name>
    <name type="synonym">Buchnera asiatica</name>
    <dbReference type="NCBI Taxonomy" id="4170"/>
    <lineage>
        <taxon>Eukaryota</taxon>
        <taxon>Viridiplantae</taxon>
        <taxon>Streptophyta</taxon>
        <taxon>Embryophyta</taxon>
        <taxon>Tracheophyta</taxon>
        <taxon>Spermatophyta</taxon>
        <taxon>Magnoliopsida</taxon>
        <taxon>eudicotyledons</taxon>
        <taxon>Gunneridae</taxon>
        <taxon>Pentapetalae</taxon>
        <taxon>asterids</taxon>
        <taxon>lamiids</taxon>
        <taxon>Lamiales</taxon>
        <taxon>Orobanchaceae</taxon>
        <taxon>Buchnereae</taxon>
        <taxon>Striga</taxon>
    </lineage>
</organism>
<name>A0A5A7PUU9_STRAF</name>
<accession>A0A5A7PUU9</accession>